<sequence>MCFAGNYYVEMREDHKPERLKKTCLKLKSVETQLWLGGNEVNQALLRFIDMIGAGHERKFFYSQGARFALSRDRIRQRPREFYEKLIGYVDKEVYPIAGIFSELL</sequence>
<evidence type="ECO:0000313" key="2">
    <source>
        <dbReference type="Proteomes" id="UP001189429"/>
    </source>
</evidence>
<organism evidence="1 2">
    <name type="scientific">Prorocentrum cordatum</name>
    <dbReference type="NCBI Taxonomy" id="2364126"/>
    <lineage>
        <taxon>Eukaryota</taxon>
        <taxon>Sar</taxon>
        <taxon>Alveolata</taxon>
        <taxon>Dinophyceae</taxon>
        <taxon>Prorocentrales</taxon>
        <taxon>Prorocentraceae</taxon>
        <taxon>Prorocentrum</taxon>
    </lineage>
</organism>
<evidence type="ECO:0008006" key="3">
    <source>
        <dbReference type="Google" id="ProtNLM"/>
    </source>
</evidence>
<protein>
    <recommendedName>
        <fullName evidence="3">Poly(ADP-ribose) glycohydrolase</fullName>
    </recommendedName>
</protein>
<reference evidence="1" key="1">
    <citation type="submission" date="2023-10" db="EMBL/GenBank/DDBJ databases">
        <authorList>
            <person name="Chen Y."/>
            <person name="Shah S."/>
            <person name="Dougan E. K."/>
            <person name="Thang M."/>
            <person name="Chan C."/>
        </authorList>
    </citation>
    <scope>NUCLEOTIDE SEQUENCE [LARGE SCALE GENOMIC DNA]</scope>
</reference>
<gene>
    <name evidence="1" type="ORF">PCOR1329_LOCUS84301</name>
</gene>
<dbReference type="EMBL" id="CAUYUJ010022311">
    <property type="protein sequence ID" value="CAK0910038.1"/>
    <property type="molecule type" value="Genomic_DNA"/>
</dbReference>
<feature type="non-terminal residue" evidence="1">
    <location>
        <position position="105"/>
    </location>
</feature>
<evidence type="ECO:0000313" key="1">
    <source>
        <dbReference type="EMBL" id="CAK0910038.1"/>
    </source>
</evidence>
<accession>A0ABN9YGZ6</accession>
<comment type="caution">
    <text evidence="1">The sequence shown here is derived from an EMBL/GenBank/DDBJ whole genome shotgun (WGS) entry which is preliminary data.</text>
</comment>
<proteinExistence type="predicted"/>
<name>A0ABN9YGZ6_9DINO</name>
<keyword evidence="2" id="KW-1185">Reference proteome</keyword>
<dbReference type="Proteomes" id="UP001189429">
    <property type="component" value="Unassembled WGS sequence"/>
</dbReference>